<evidence type="ECO:0000256" key="4">
    <source>
        <dbReference type="ARBA" id="ARBA00022989"/>
    </source>
</evidence>
<dbReference type="GO" id="GO:0005886">
    <property type="term" value="C:plasma membrane"/>
    <property type="evidence" value="ECO:0007669"/>
    <property type="project" value="InterPro"/>
</dbReference>
<evidence type="ECO:0000256" key="6">
    <source>
        <dbReference type="SAM" id="SignalP"/>
    </source>
</evidence>
<sequence length="184" mass="20084">MKRRAAAAFLGATALAAALLGLVRRQEGAAPPLPGPAHVADWWVSEGEAVGFDEAGAPRRRLRARRMVHYRDDGTTELDAPRVALVDAAGTRWRAEAERGRLSADRQRLRLEGAARLERLAPPARLDTRDLLLELDRERAATDAEVDFAAPGRRIRGRGLRAELAGAGRITLLAEVRGRHEPTP</sequence>
<keyword evidence="8" id="KW-1185">Reference proteome</keyword>
<dbReference type="GO" id="GO:0015221">
    <property type="term" value="F:lipopolysaccharide transmembrane transporter activity"/>
    <property type="evidence" value="ECO:0007669"/>
    <property type="project" value="InterPro"/>
</dbReference>
<dbReference type="Pfam" id="PF06835">
    <property type="entry name" value="LptC"/>
    <property type="match status" value="1"/>
</dbReference>
<proteinExistence type="predicted"/>
<organism evidence="7 8">
    <name type="scientific">Inmirania thermothiophila</name>
    <dbReference type="NCBI Taxonomy" id="1750597"/>
    <lineage>
        <taxon>Bacteria</taxon>
        <taxon>Pseudomonadati</taxon>
        <taxon>Pseudomonadota</taxon>
        <taxon>Gammaproteobacteria</taxon>
        <taxon>Chromatiales</taxon>
        <taxon>Ectothiorhodospiraceae</taxon>
        <taxon>Inmirania</taxon>
    </lineage>
</organism>
<name>A0A3N1XUA6_9GAMM</name>
<protein>
    <submittedName>
        <fullName evidence="7">Lipopolysaccharide export system protein LptC</fullName>
    </submittedName>
</protein>
<evidence type="ECO:0000313" key="8">
    <source>
        <dbReference type="Proteomes" id="UP000276634"/>
    </source>
</evidence>
<evidence type="ECO:0000256" key="1">
    <source>
        <dbReference type="ARBA" id="ARBA00022475"/>
    </source>
</evidence>
<feature type="chain" id="PRO_5018161301" evidence="6">
    <location>
        <begin position="30"/>
        <end position="184"/>
    </location>
</feature>
<keyword evidence="1" id="KW-1003">Cell membrane</keyword>
<dbReference type="InterPro" id="IPR026265">
    <property type="entry name" value="LptC"/>
</dbReference>
<dbReference type="AlphaFoldDB" id="A0A3N1XUA6"/>
<dbReference type="EMBL" id="RJVI01000003">
    <property type="protein sequence ID" value="ROR29761.1"/>
    <property type="molecule type" value="Genomic_DNA"/>
</dbReference>
<evidence type="ECO:0000313" key="7">
    <source>
        <dbReference type="EMBL" id="ROR29761.1"/>
    </source>
</evidence>
<accession>A0A3N1XUA6</accession>
<dbReference type="Gene3D" id="2.60.450.10">
    <property type="entry name" value="Lipopolysaccharide (LPS) transport protein A like domain"/>
    <property type="match status" value="1"/>
</dbReference>
<keyword evidence="2" id="KW-0997">Cell inner membrane</keyword>
<keyword evidence="6" id="KW-0732">Signal</keyword>
<evidence type="ECO:0000256" key="2">
    <source>
        <dbReference type="ARBA" id="ARBA00022519"/>
    </source>
</evidence>
<dbReference type="InterPro" id="IPR010664">
    <property type="entry name" value="LipoPS_assembly_LptC-rel"/>
</dbReference>
<dbReference type="GO" id="GO:0030288">
    <property type="term" value="C:outer membrane-bounded periplasmic space"/>
    <property type="evidence" value="ECO:0007669"/>
    <property type="project" value="TreeGrafter"/>
</dbReference>
<keyword evidence="4" id="KW-1133">Transmembrane helix</keyword>
<evidence type="ECO:0000256" key="5">
    <source>
        <dbReference type="ARBA" id="ARBA00023136"/>
    </source>
</evidence>
<feature type="signal peptide" evidence="6">
    <location>
        <begin position="1"/>
        <end position="29"/>
    </location>
</feature>
<dbReference type="PANTHER" id="PTHR37481:SF1">
    <property type="entry name" value="LIPOPOLYSACCHARIDE EXPORT SYSTEM PROTEIN LPTC"/>
    <property type="match status" value="1"/>
</dbReference>
<dbReference type="Proteomes" id="UP000276634">
    <property type="component" value="Unassembled WGS sequence"/>
</dbReference>
<evidence type="ECO:0000256" key="3">
    <source>
        <dbReference type="ARBA" id="ARBA00022692"/>
    </source>
</evidence>
<reference evidence="7 8" key="1">
    <citation type="submission" date="2018-11" db="EMBL/GenBank/DDBJ databases">
        <title>Genomic Encyclopedia of Type Strains, Phase IV (KMG-IV): sequencing the most valuable type-strain genomes for metagenomic binning, comparative biology and taxonomic classification.</title>
        <authorList>
            <person name="Goeker M."/>
        </authorList>
    </citation>
    <scope>NUCLEOTIDE SEQUENCE [LARGE SCALE GENOMIC DNA]</scope>
    <source>
        <strain evidence="7 8">DSM 100275</strain>
    </source>
</reference>
<gene>
    <name evidence="7" type="ORF">EDC57_2438</name>
</gene>
<dbReference type="InterPro" id="IPR052363">
    <property type="entry name" value="LPS_export_LptC"/>
</dbReference>
<dbReference type="RefSeq" id="WP_170165144.1">
    <property type="nucleotide sequence ID" value="NZ_RJVI01000003.1"/>
</dbReference>
<comment type="caution">
    <text evidence="7">The sequence shown here is derived from an EMBL/GenBank/DDBJ whole genome shotgun (WGS) entry which is preliminary data.</text>
</comment>
<keyword evidence="5" id="KW-0472">Membrane</keyword>
<dbReference type="GO" id="GO:0017089">
    <property type="term" value="F:glycolipid transfer activity"/>
    <property type="evidence" value="ECO:0007669"/>
    <property type="project" value="TreeGrafter"/>
</dbReference>
<dbReference type="PANTHER" id="PTHR37481">
    <property type="entry name" value="LIPOPOLYSACCHARIDE EXPORT SYSTEM PROTEIN LPTC"/>
    <property type="match status" value="1"/>
</dbReference>
<dbReference type="NCBIfam" id="TIGR04409">
    <property type="entry name" value="LptC_YrbK"/>
    <property type="match status" value="1"/>
</dbReference>
<keyword evidence="3" id="KW-0812">Transmembrane</keyword>